<dbReference type="CDD" id="cd00096">
    <property type="entry name" value="Ig"/>
    <property type="match status" value="1"/>
</dbReference>
<keyword evidence="3" id="KW-1015">Disulfide bond</keyword>
<dbReference type="PROSITE" id="PS51465">
    <property type="entry name" value="KAZAL_2"/>
    <property type="match status" value="1"/>
</dbReference>
<evidence type="ECO:0000256" key="2">
    <source>
        <dbReference type="ARBA" id="ARBA00022837"/>
    </source>
</evidence>
<dbReference type="InterPro" id="IPR002048">
    <property type="entry name" value="EF_hand_dom"/>
</dbReference>
<dbReference type="PANTHER" id="PTHR45080">
    <property type="entry name" value="CONTACTIN 5"/>
    <property type="match status" value="1"/>
</dbReference>
<dbReference type="GO" id="GO:0005886">
    <property type="term" value="C:plasma membrane"/>
    <property type="evidence" value="ECO:0007669"/>
    <property type="project" value="TreeGrafter"/>
</dbReference>
<dbReference type="SUPFAM" id="SSF100895">
    <property type="entry name" value="Kazal-type serine protease inhibitors"/>
    <property type="match status" value="1"/>
</dbReference>
<evidence type="ECO:0000256" key="4">
    <source>
        <dbReference type="ARBA" id="ARBA00023319"/>
    </source>
</evidence>
<evidence type="ECO:0000256" key="3">
    <source>
        <dbReference type="ARBA" id="ARBA00023157"/>
    </source>
</evidence>
<dbReference type="EMBL" id="JAVRJZ010000002">
    <property type="protein sequence ID" value="KAK2726492.1"/>
    <property type="molecule type" value="Genomic_DNA"/>
</dbReference>
<feature type="domain" description="Kazal-like" evidence="7">
    <location>
        <begin position="91"/>
        <end position="138"/>
    </location>
</feature>
<keyword evidence="1 5" id="KW-0732">Signal</keyword>
<dbReference type="InterPro" id="IPR003598">
    <property type="entry name" value="Ig_sub2"/>
</dbReference>
<dbReference type="InterPro" id="IPR007110">
    <property type="entry name" value="Ig-like_dom"/>
</dbReference>
<evidence type="ECO:0000313" key="9">
    <source>
        <dbReference type="Proteomes" id="UP001187531"/>
    </source>
</evidence>
<feature type="domain" description="Ig-like" evidence="6">
    <location>
        <begin position="407"/>
        <end position="493"/>
    </location>
</feature>
<dbReference type="SMART" id="SM00408">
    <property type="entry name" value="IGc2"/>
    <property type="match status" value="2"/>
</dbReference>
<evidence type="ECO:0000259" key="7">
    <source>
        <dbReference type="PROSITE" id="PS51465"/>
    </source>
</evidence>
<dbReference type="CDD" id="cd00051">
    <property type="entry name" value="EFh"/>
    <property type="match status" value="1"/>
</dbReference>
<dbReference type="InterPro" id="IPR011992">
    <property type="entry name" value="EF-hand-dom_pair"/>
</dbReference>
<dbReference type="Gene3D" id="3.30.60.30">
    <property type="match status" value="1"/>
</dbReference>
<dbReference type="Pfam" id="PF07648">
    <property type="entry name" value="Kazal_2"/>
    <property type="match status" value="1"/>
</dbReference>
<reference evidence="8" key="1">
    <citation type="submission" date="2023-07" db="EMBL/GenBank/DDBJ databases">
        <title>Chromosome-level genome assembly of Artemia franciscana.</title>
        <authorList>
            <person name="Jo E."/>
        </authorList>
    </citation>
    <scope>NUCLEOTIDE SEQUENCE</scope>
    <source>
        <tissue evidence="8">Whole body</tissue>
    </source>
</reference>
<dbReference type="GO" id="GO:0008046">
    <property type="term" value="F:axon guidance receptor activity"/>
    <property type="evidence" value="ECO:0007669"/>
    <property type="project" value="TreeGrafter"/>
</dbReference>
<feature type="chain" id="PRO_5041659362" description="Follistatin-related protein 5" evidence="5">
    <location>
        <begin position="23"/>
        <end position="904"/>
    </location>
</feature>
<evidence type="ECO:0000313" key="8">
    <source>
        <dbReference type="EMBL" id="KAK2726492.1"/>
    </source>
</evidence>
<dbReference type="InterPro" id="IPR002350">
    <property type="entry name" value="Kazal_dom"/>
</dbReference>
<dbReference type="Pfam" id="PF07679">
    <property type="entry name" value="I-set"/>
    <property type="match status" value="1"/>
</dbReference>
<dbReference type="SMART" id="SM00280">
    <property type="entry name" value="KAZAL"/>
    <property type="match status" value="1"/>
</dbReference>
<evidence type="ECO:0000256" key="5">
    <source>
        <dbReference type="SAM" id="SignalP"/>
    </source>
</evidence>
<dbReference type="FunFam" id="2.60.40.10:FF:000032">
    <property type="entry name" value="palladin isoform X1"/>
    <property type="match status" value="1"/>
</dbReference>
<dbReference type="InterPro" id="IPR013783">
    <property type="entry name" value="Ig-like_fold"/>
</dbReference>
<dbReference type="SUPFAM" id="SSF47473">
    <property type="entry name" value="EF-hand"/>
    <property type="match status" value="1"/>
</dbReference>
<dbReference type="Gene3D" id="2.60.40.10">
    <property type="entry name" value="Immunoglobulins"/>
    <property type="match status" value="2"/>
</dbReference>
<dbReference type="SUPFAM" id="SSF48726">
    <property type="entry name" value="Immunoglobulin"/>
    <property type="match status" value="2"/>
</dbReference>
<dbReference type="InterPro" id="IPR036058">
    <property type="entry name" value="Kazal_dom_sf"/>
</dbReference>
<dbReference type="InterPro" id="IPR018247">
    <property type="entry name" value="EF_Hand_1_Ca_BS"/>
</dbReference>
<protein>
    <recommendedName>
        <fullName evidence="10">Follistatin-related protein 5</fullName>
    </recommendedName>
</protein>
<dbReference type="GO" id="GO:0005509">
    <property type="term" value="F:calcium ion binding"/>
    <property type="evidence" value="ECO:0007669"/>
    <property type="project" value="InterPro"/>
</dbReference>
<dbReference type="PANTHER" id="PTHR45080:SF8">
    <property type="entry name" value="IG-LIKE DOMAIN-CONTAINING PROTEIN"/>
    <property type="match status" value="1"/>
</dbReference>
<dbReference type="GO" id="GO:0050808">
    <property type="term" value="P:synapse organization"/>
    <property type="evidence" value="ECO:0007669"/>
    <property type="project" value="TreeGrafter"/>
</dbReference>
<evidence type="ECO:0000256" key="1">
    <source>
        <dbReference type="ARBA" id="ARBA00022729"/>
    </source>
</evidence>
<feature type="domain" description="Ig-like" evidence="6">
    <location>
        <begin position="331"/>
        <end position="402"/>
    </location>
</feature>
<dbReference type="GO" id="GO:0043025">
    <property type="term" value="C:neuronal cell body"/>
    <property type="evidence" value="ECO:0007669"/>
    <property type="project" value="TreeGrafter"/>
</dbReference>
<keyword evidence="2" id="KW-0106">Calcium</keyword>
<dbReference type="Proteomes" id="UP001187531">
    <property type="component" value="Unassembled WGS sequence"/>
</dbReference>
<dbReference type="Gene3D" id="1.10.238.10">
    <property type="entry name" value="EF-hand"/>
    <property type="match status" value="1"/>
</dbReference>
<comment type="caution">
    <text evidence="8">The sequence shown here is derived from an EMBL/GenBank/DDBJ whole genome shotgun (WGS) entry which is preliminary data.</text>
</comment>
<feature type="signal peptide" evidence="5">
    <location>
        <begin position="1"/>
        <end position="22"/>
    </location>
</feature>
<accession>A0AA88LDK2</accession>
<dbReference type="GO" id="GO:0030424">
    <property type="term" value="C:axon"/>
    <property type="evidence" value="ECO:0007669"/>
    <property type="project" value="TreeGrafter"/>
</dbReference>
<gene>
    <name evidence="8" type="ORF">QYM36_000811</name>
</gene>
<dbReference type="Pfam" id="PF13927">
    <property type="entry name" value="Ig_3"/>
    <property type="match status" value="1"/>
</dbReference>
<proteinExistence type="predicted"/>
<evidence type="ECO:0008006" key="10">
    <source>
        <dbReference type="Google" id="ProtNLM"/>
    </source>
</evidence>
<keyword evidence="9" id="KW-1185">Reference proteome</keyword>
<dbReference type="AlphaFoldDB" id="A0AA88LDK2"/>
<dbReference type="SMART" id="SM00409">
    <property type="entry name" value="IG"/>
    <property type="match status" value="2"/>
</dbReference>
<keyword evidence="4" id="KW-0393">Immunoglobulin domain</keyword>
<dbReference type="GO" id="GO:0007156">
    <property type="term" value="P:homophilic cell adhesion via plasma membrane adhesion molecules"/>
    <property type="evidence" value="ECO:0007669"/>
    <property type="project" value="TreeGrafter"/>
</dbReference>
<dbReference type="PROSITE" id="PS50835">
    <property type="entry name" value="IG_LIKE"/>
    <property type="match status" value="2"/>
</dbReference>
<dbReference type="InterPro" id="IPR050958">
    <property type="entry name" value="Cell_Adh-Cytoskel_Orgn"/>
</dbReference>
<dbReference type="InterPro" id="IPR036179">
    <property type="entry name" value="Ig-like_dom_sf"/>
</dbReference>
<sequence length="904" mass="100954">MSRSVVVILLAAMAIIFQVTDGSSSDRHHRDATYETVPPWPFPNHPRYSVQRGGALPWSLDQNSPENPCDSVSCPRGRECAVTDTGATECICLQKCPKKHHLVCGTDGVLYSSHCELHRKACLMDKAVGVDNSFRCLMPPVYKQFEESLKYEDTKETQTTPFSSNKPDISYYPSSENPFAISSLESTVMTTQQDITDAVTTTPVYCTQQEYEIMKDNLLLLNHARLGTNNNGGEGSHGRDLLVSLMFSHFDENNSGLLEAEELKRVGAREQLSRLSHRCSLVDLLRYEDSDGNNRLDINEFYAAFSKLYSVSVVTLEKSLEINHITARVRDNVQIRCDITGSPAPPIVWRRHGVDLSTLGDEDIRVFSDGSLYLMKLQLHHSGNYTCQAQRNHEVVQTHVVSVHTLPQVRVTPRLQSKKPGDEAKLECHATGEPFPKVEWLKNDAPIALSRLDDKYSIRGESSVLKISQINYADTGAYMCQASGLAGVSRDISSLVVREDAVSDGIQEEKRFYVFHEKGVSVYDPNNCRLHHQIQGTDIVPGTQVSFVDYVCGEKGVVCNWGRAIAVSTRYIYVTQPKKDRALVISKEQMVVVDVVATDRYPVELSYIPSLDQVWISCWRSEDDHGARTLQVIRDASQKKSHHTVHPEPIDGQFDLVKDFFPPSIQEFGDQFRFGYVSHVNQRGLYKMNLQAMRYVKAVDLAPYNCVPRTVQYSSLYGLVIMECEEPVTRRPTGQIVLDYLTDIVLTHKASLHGTPNMSPDSRHLVTVQHDLHGVTILVQETTPTGLRFSFDVKTSLNISDVTFHPSSNGHGFDLFATAADKDDLLYLNLVSGKVDIVTGLGEAMDPVEVQWGSPNRPITSAGVFGTYLVSPAKGAVFVINGETRTVNCEIGNLSKPLLNVWLY</sequence>
<dbReference type="SMART" id="SM00054">
    <property type="entry name" value="EFh"/>
    <property type="match status" value="2"/>
</dbReference>
<organism evidence="8 9">
    <name type="scientific">Artemia franciscana</name>
    <name type="common">Brine shrimp</name>
    <name type="synonym">Artemia sanfranciscana</name>
    <dbReference type="NCBI Taxonomy" id="6661"/>
    <lineage>
        <taxon>Eukaryota</taxon>
        <taxon>Metazoa</taxon>
        <taxon>Ecdysozoa</taxon>
        <taxon>Arthropoda</taxon>
        <taxon>Crustacea</taxon>
        <taxon>Branchiopoda</taxon>
        <taxon>Anostraca</taxon>
        <taxon>Artemiidae</taxon>
        <taxon>Artemia</taxon>
    </lineage>
</organism>
<dbReference type="PROSITE" id="PS00018">
    <property type="entry name" value="EF_HAND_1"/>
    <property type="match status" value="2"/>
</dbReference>
<dbReference type="InterPro" id="IPR013098">
    <property type="entry name" value="Ig_I-set"/>
</dbReference>
<evidence type="ECO:0000259" key="6">
    <source>
        <dbReference type="PROSITE" id="PS50835"/>
    </source>
</evidence>
<name>A0AA88LDK2_ARTSF</name>
<dbReference type="InterPro" id="IPR003599">
    <property type="entry name" value="Ig_sub"/>
</dbReference>